<dbReference type="InterPro" id="IPR001104">
    <property type="entry name" value="3-oxo-5_a-steroid_4-DH_C"/>
</dbReference>
<feature type="transmembrane region" description="Helical" evidence="17">
    <location>
        <begin position="6"/>
        <end position="27"/>
    </location>
</feature>
<name>A0A069SWF6_PHOVU</name>
<dbReference type="PIRSF" id="PIRSF015596">
    <property type="entry name" value="5_alpha-SR2"/>
    <property type="match status" value="1"/>
</dbReference>
<evidence type="ECO:0000256" key="7">
    <source>
        <dbReference type="ARBA" id="ARBA00022857"/>
    </source>
</evidence>
<dbReference type="GO" id="GO:0003865">
    <property type="term" value="F:3-oxo-5-alpha-steroid 4-dehydrogenase activity"/>
    <property type="evidence" value="ECO:0007669"/>
    <property type="project" value="InterPro"/>
</dbReference>
<protein>
    <recommendedName>
        <fullName evidence="13">3-oxo-5-alpha-steroid 4-dehydrogenase 1</fullName>
    </recommendedName>
    <alternativeName>
        <fullName evidence="14">SR type 1</fullName>
    </alternativeName>
    <alternativeName>
        <fullName evidence="15">Steroid 5-alpha-reductase 1</fullName>
    </alternativeName>
</protein>
<evidence type="ECO:0000256" key="2">
    <source>
        <dbReference type="ARBA" id="ARBA00004524"/>
    </source>
</evidence>
<feature type="transmembrane region" description="Helical" evidence="17">
    <location>
        <begin position="103"/>
        <end position="123"/>
    </location>
</feature>
<evidence type="ECO:0000256" key="10">
    <source>
        <dbReference type="ARBA" id="ARBA00023098"/>
    </source>
</evidence>
<dbReference type="AlphaFoldDB" id="A0A069SWF6"/>
<dbReference type="EMBL" id="JNHM01000004">
    <property type="protein sequence ID" value="KDS56512.1"/>
    <property type="molecule type" value="Genomic_DNA"/>
</dbReference>
<evidence type="ECO:0000313" key="19">
    <source>
        <dbReference type="EMBL" id="KDS56512.1"/>
    </source>
</evidence>
<feature type="transmembrane region" description="Helical" evidence="17">
    <location>
        <begin position="143"/>
        <end position="161"/>
    </location>
</feature>
<evidence type="ECO:0000256" key="17">
    <source>
        <dbReference type="SAM" id="Phobius"/>
    </source>
</evidence>
<comment type="caution">
    <text evidence="19">The sequence shown here is derived from an EMBL/GenBank/DDBJ whole genome shotgun (WGS) entry which is preliminary data.</text>
</comment>
<feature type="transmembrane region" description="Helical" evidence="17">
    <location>
        <begin position="200"/>
        <end position="221"/>
    </location>
</feature>
<keyword evidence="6" id="KW-0492">Microsome</keyword>
<dbReference type="FunFam" id="1.20.120.1630:FF:000014">
    <property type="entry name" value="Steroid 5-alpha reductase, putative"/>
    <property type="match status" value="1"/>
</dbReference>
<comment type="catalytic activity">
    <reaction evidence="16">
        <text>androst-4-ene-3,17-dione + NADPH + H(+) = 5alpha-androstan-3,17-dione + NADP(+)</text>
        <dbReference type="Rhea" id="RHEA:50816"/>
        <dbReference type="ChEBI" id="CHEBI:15378"/>
        <dbReference type="ChEBI" id="CHEBI:15994"/>
        <dbReference type="ChEBI" id="CHEBI:16422"/>
        <dbReference type="ChEBI" id="CHEBI:57783"/>
        <dbReference type="ChEBI" id="CHEBI:58349"/>
    </reaction>
    <physiologicalReaction direction="left-to-right" evidence="16">
        <dbReference type="Rhea" id="RHEA:50817"/>
    </physiologicalReaction>
</comment>
<evidence type="ECO:0000259" key="18">
    <source>
        <dbReference type="Pfam" id="PF02544"/>
    </source>
</evidence>
<proteinExistence type="predicted"/>
<evidence type="ECO:0000256" key="8">
    <source>
        <dbReference type="ARBA" id="ARBA00022989"/>
    </source>
</evidence>
<accession>A0A069SWF6</accession>
<feature type="transmembrane region" description="Helical" evidence="17">
    <location>
        <begin position="77"/>
        <end position="96"/>
    </location>
</feature>
<evidence type="ECO:0000313" key="20">
    <source>
        <dbReference type="Proteomes" id="UP000027661"/>
    </source>
</evidence>
<feature type="domain" description="3-oxo-5-alpha-steroid 4-dehydrogenase C-terminal" evidence="18">
    <location>
        <begin position="102"/>
        <end position="254"/>
    </location>
</feature>
<evidence type="ECO:0000256" key="15">
    <source>
        <dbReference type="ARBA" id="ARBA00042579"/>
    </source>
</evidence>
<evidence type="ECO:0000256" key="14">
    <source>
        <dbReference type="ARBA" id="ARBA00041664"/>
    </source>
</evidence>
<keyword evidence="5" id="KW-0256">Endoplasmic reticulum</keyword>
<dbReference type="PATRIC" id="fig|1339352.3.peg.299"/>
<evidence type="ECO:0000256" key="12">
    <source>
        <dbReference type="ARBA" id="ARBA00037789"/>
    </source>
</evidence>
<evidence type="ECO:0000256" key="6">
    <source>
        <dbReference type="ARBA" id="ARBA00022848"/>
    </source>
</evidence>
<comment type="function">
    <text evidence="12">Converts testosterone into 5-alpha-dihydrotestosterone and progesterone or corticosterone into their corresponding 5-alpha-3-oxosteroids. It plays a central role in sexual differentiation and androgen physiology.</text>
</comment>
<evidence type="ECO:0000256" key="9">
    <source>
        <dbReference type="ARBA" id="ARBA00023002"/>
    </source>
</evidence>
<reference evidence="19 20" key="1">
    <citation type="submission" date="2014-04" db="EMBL/GenBank/DDBJ databases">
        <authorList>
            <person name="Sears C."/>
            <person name="Carroll K."/>
            <person name="Sack B.R."/>
            <person name="Qadri F."/>
            <person name="Myers L.L."/>
            <person name="Chung G.-T."/>
            <person name="Escheverria P."/>
            <person name="Fraser C.M."/>
            <person name="Sadzewicz L."/>
            <person name="Shefchek K.A."/>
            <person name="Tallon L."/>
            <person name="Das S.P."/>
            <person name="Daugherty S."/>
            <person name="Mongodin E.F."/>
        </authorList>
    </citation>
    <scope>NUCLEOTIDE SEQUENCE [LARGE SCALE GENOMIC DNA]</scope>
    <source>
        <strain evidence="19 20">3975 RP4</strain>
    </source>
</reference>
<keyword evidence="8 17" id="KW-1133">Transmembrane helix</keyword>
<dbReference type="GO" id="GO:0016020">
    <property type="term" value="C:membrane"/>
    <property type="evidence" value="ECO:0007669"/>
    <property type="project" value="InterPro"/>
</dbReference>
<keyword evidence="4" id="KW-0221">Differentiation</keyword>
<keyword evidence="11 17" id="KW-0472">Membrane</keyword>
<dbReference type="GO" id="GO:0030154">
    <property type="term" value="P:cell differentiation"/>
    <property type="evidence" value="ECO:0007669"/>
    <property type="project" value="UniProtKB-KW"/>
</dbReference>
<dbReference type="PANTHER" id="PTHR10556">
    <property type="entry name" value="3-OXO-5-ALPHA-STEROID 4-DEHYDROGENASE"/>
    <property type="match status" value="1"/>
</dbReference>
<evidence type="ECO:0000256" key="4">
    <source>
        <dbReference type="ARBA" id="ARBA00022782"/>
    </source>
</evidence>
<gene>
    <name evidence="19" type="ORF">M099_0306</name>
</gene>
<dbReference type="InterPro" id="IPR016636">
    <property type="entry name" value="3-oxo-5-alpha-steroid_4-DH"/>
</dbReference>
<dbReference type="Proteomes" id="UP000027661">
    <property type="component" value="Unassembled WGS sequence"/>
</dbReference>
<evidence type="ECO:0000256" key="5">
    <source>
        <dbReference type="ARBA" id="ARBA00022824"/>
    </source>
</evidence>
<keyword evidence="10" id="KW-0443">Lipid metabolism</keyword>
<keyword evidence="9" id="KW-0560">Oxidoreductase</keyword>
<comment type="subcellular location">
    <subcellularLocation>
        <location evidence="1">Endoplasmic reticulum membrane</location>
        <topology evidence="1">Multi-pass membrane protein</topology>
    </subcellularLocation>
    <subcellularLocation>
        <location evidence="2">Microsome membrane</location>
    </subcellularLocation>
</comment>
<evidence type="ECO:0000256" key="16">
    <source>
        <dbReference type="ARBA" id="ARBA00049166"/>
    </source>
</evidence>
<dbReference type="GO" id="GO:0006694">
    <property type="term" value="P:steroid biosynthetic process"/>
    <property type="evidence" value="ECO:0007669"/>
    <property type="project" value="TreeGrafter"/>
</dbReference>
<feature type="transmembrane region" description="Helical" evidence="17">
    <location>
        <begin position="47"/>
        <end position="65"/>
    </location>
</feature>
<dbReference type="PANTHER" id="PTHR10556:SF57">
    <property type="entry name" value="3-OXO-5-ALPHA-STEROID 4-DEHYDROGENASE 1"/>
    <property type="match status" value="1"/>
</dbReference>
<evidence type="ECO:0000256" key="3">
    <source>
        <dbReference type="ARBA" id="ARBA00022692"/>
    </source>
</evidence>
<dbReference type="Pfam" id="PF02544">
    <property type="entry name" value="Steroid_dh"/>
    <property type="match status" value="1"/>
</dbReference>
<evidence type="ECO:0000256" key="11">
    <source>
        <dbReference type="ARBA" id="ARBA00023136"/>
    </source>
</evidence>
<dbReference type="PROSITE" id="PS50244">
    <property type="entry name" value="S5A_REDUCTASE"/>
    <property type="match status" value="1"/>
</dbReference>
<dbReference type="InterPro" id="IPR039357">
    <property type="entry name" value="SRD5A/TECR"/>
</dbReference>
<dbReference type="RefSeq" id="WP_032945812.1">
    <property type="nucleotide sequence ID" value="NZ_JNHM01000004.1"/>
</dbReference>
<sequence length="254" mass="29465">MGQQTFEFLLLAMSALAVIVFVALYYVRAGYGMFHTPKWGLSVNNKLGWVLMEAPVFLVMLYLWWNSSVRFDAAPFLFFLLFELHYFQRSFIFPFLMKGKSRMPLAIMLMGVVFNVLNGLMQGEWLFYLAPEGLYTDAWLGTPSFWLGVILFFIGMGINLHSDSVIRHLRKPGDTRHYLPQKGMYRYVTSGNYFGELVEWIGFAVLTCSPAAWVFVLWTFANLAPRANSIRNRYREEFGKDAVGKKKRMIPFIY</sequence>
<organism evidence="19 20">
    <name type="scientific">Phocaeicola vulgatus str. 3975 RP4</name>
    <dbReference type="NCBI Taxonomy" id="1339352"/>
    <lineage>
        <taxon>Bacteria</taxon>
        <taxon>Pseudomonadati</taxon>
        <taxon>Bacteroidota</taxon>
        <taxon>Bacteroidia</taxon>
        <taxon>Bacteroidales</taxon>
        <taxon>Bacteroidaceae</taxon>
        <taxon>Phocaeicola</taxon>
    </lineage>
</organism>
<dbReference type="Gene3D" id="1.20.120.1630">
    <property type="match status" value="1"/>
</dbReference>
<evidence type="ECO:0000256" key="1">
    <source>
        <dbReference type="ARBA" id="ARBA00004477"/>
    </source>
</evidence>
<keyword evidence="7" id="KW-0521">NADP</keyword>
<keyword evidence="3 17" id="KW-0812">Transmembrane</keyword>
<evidence type="ECO:0000256" key="13">
    <source>
        <dbReference type="ARBA" id="ARBA00039428"/>
    </source>
</evidence>